<reference evidence="2" key="1">
    <citation type="submission" date="2016-08" db="EMBL/GenBank/DDBJ databases">
        <authorList>
            <person name="Seilhamer J.J."/>
        </authorList>
    </citation>
    <scope>NUCLEOTIDE SEQUENCE</scope>
    <source>
        <strain evidence="2">86</strain>
    </source>
</reference>
<evidence type="ECO:0000313" key="2">
    <source>
        <dbReference type="EMBL" id="SCM77584.1"/>
    </source>
</evidence>
<dbReference type="InterPro" id="IPR029058">
    <property type="entry name" value="AB_hydrolase_fold"/>
</dbReference>
<dbReference type="RefSeq" id="WP_100079097.1">
    <property type="nucleotide sequence ID" value="NZ_LT608334.1"/>
</dbReference>
<feature type="domain" description="AB hydrolase-1" evidence="1">
    <location>
        <begin position="28"/>
        <end position="275"/>
    </location>
</feature>
<accession>A0A212LJ65</accession>
<evidence type="ECO:0000259" key="1">
    <source>
        <dbReference type="Pfam" id="PF00561"/>
    </source>
</evidence>
<dbReference type="InterPro" id="IPR050471">
    <property type="entry name" value="AB_hydrolase"/>
</dbReference>
<organism evidence="2">
    <name type="scientific">uncultured Pleomorphomonas sp</name>
    <dbReference type="NCBI Taxonomy" id="442121"/>
    <lineage>
        <taxon>Bacteria</taxon>
        <taxon>Pseudomonadati</taxon>
        <taxon>Pseudomonadota</taxon>
        <taxon>Alphaproteobacteria</taxon>
        <taxon>Hyphomicrobiales</taxon>
        <taxon>Pleomorphomonadaceae</taxon>
        <taxon>Pleomorphomonas</taxon>
        <taxon>environmental samples</taxon>
    </lineage>
</organism>
<gene>
    <name evidence="2" type="ORF">KL86PLE_41389</name>
</gene>
<proteinExistence type="predicted"/>
<dbReference type="EMBL" id="FMJD01000008">
    <property type="protein sequence ID" value="SCM77584.1"/>
    <property type="molecule type" value="Genomic_DNA"/>
</dbReference>
<protein>
    <submittedName>
        <fullName evidence="2">Alpha/beta hydrolase fold protein</fullName>
    </submittedName>
</protein>
<dbReference type="PANTHER" id="PTHR43433:SF5">
    <property type="entry name" value="AB HYDROLASE-1 DOMAIN-CONTAINING PROTEIN"/>
    <property type="match status" value="1"/>
</dbReference>
<dbReference type="InterPro" id="IPR000073">
    <property type="entry name" value="AB_hydrolase_1"/>
</dbReference>
<dbReference type="GO" id="GO:0004806">
    <property type="term" value="F:triacylglycerol lipase activity"/>
    <property type="evidence" value="ECO:0007669"/>
    <property type="project" value="TreeGrafter"/>
</dbReference>
<dbReference type="Gene3D" id="3.40.50.1820">
    <property type="entry name" value="alpha/beta hydrolase"/>
    <property type="match status" value="1"/>
</dbReference>
<sequence length="298" mass="31420">MLNEQIAKAVGPAHIDIAYEQRGNAGDPAVLLIMGLAGQLVHWPTRFLDELVSRGFHVIRFDNRDSGHSTHLHDAPKPDLAAAFAGDLSSVSYTLSDMAADAVGLLDFLGIEAAHVVGASMGAAIAQTMAIEHPARVRTLTSMMFSTGGKGVGLMHPEAQALFTDSPPTTREEAIEQAIRRAPKVRSPAYPTPPQEIANITGQAWDRDHDILATARQSVATVASGDRTEMLRGVAVPTLVIHGTKDTICDVSGGQATAAAIPGAELVLFEGMAHDFPAALAGRIADCIAATVQRGKKR</sequence>
<dbReference type="Pfam" id="PF00561">
    <property type="entry name" value="Abhydrolase_1"/>
    <property type="match status" value="1"/>
</dbReference>
<dbReference type="PANTHER" id="PTHR43433">
    <property type="entry name" value="HYDROLASE, ALPHA/BETA FOLD FAMILY PROTEIN"/>
    <property type="match status" value="1"/>
</dbReference>
<name>A0A212LJ65_9HYPH</name>
<dbReference type="GO" id="GO:0046503">
    <property type="term" value="P:glycerolipid catabolic process"/>
    <property type="evidence" value="ECO:0007669"/>
    <property type="project" value="TreeGrafter"/>
</dbReference>
<keyword evidence="2" id="KW-0378">Hydrolase</keyword>
<dbReference type="SUPFAM" id="SSF53474">
    <property type="entry name" value="alpha/beta-Hydrolases"/>
    <property type="match status" value="1"/>
</dbReference>
<dbReference type="AlphaFoldDB" id="A0A212LJ65"/>